<gene>
    <name evidence="2" type="ORF">EP51_46260</name>
</gene>
<dbReference type="Proteomes" id="UP000028488">
    <property type="component" value="Plasmid pPDG4"/>
</dbReference>
<proteinExistence type="predicted"/>
<dbReference type="AlphaFoldDB" id="A0A076F6V3"/>
<dbReference type="Pfam" id="PF00391">
    <property type="entry name" value="PEP-utilizers"/>
    <property type="match status" value="1"/>
</dbReference>
<feature type="domain" description="PEP-utilising enzyme mobile" evidence="1">
    <location>
        <begin position="58"/>
        <end position="108"/>
    </location>
</feature>
<dbReference type="Gene3D" id="3.50.30.10">
    <property type="entry name" value="Phosphohistidine domain"/>
    <property type="match status" value="1"/>
</dbReference>
<evidence type="ECO:0000313" key="3">
    <source>
        <dbReference type="Proteomes" id="UP000028488"/>
    </source>
</evidence>
<reference evidence="2 3" key="1">
    <citation type="submission" date="2014-07" db="EMBL/GenBank/DDBJ databases">
        <title>Genome Sequence of Rhodococcus opacus Strain R7, a Biodegrader of Mono- and Polycyclic Aromatic Hydrocarbons.</title>
        <authorList>
            <person name="Di Gennaro P."/>
            <person name="Zampolli J."/>
            <person name="Presti I."/>
            <person name="Cappelletti M."/>
            <person name="D'Ursi P."/>
            <person name="Orro A."/>
            <person name="Mezzelani A."/>
            <person name="Milanesi L."/>
        </authorList>
    </citation>
    <scope>NUCLEOTIDE SEQUENCE [LARGE SCALE GENOMIC DNA]</scope>
    <source>
        <strain evidence="2 3">R7</strain>
        <plasmid evidence="2">pPDG4</plasmid>
    </source>
</reference>
<keyword evidence="2" id="KW-0614">Plasmid</keyword>
<sequence>MSEDLNEVGTGVNLFTAGEVRGTARWFNDTADVLSIDDDDLEDTIAFVSKGGMTFLSPILPDLRAIVCTAGSRESHLAILCRESDVPCVLAADLTGEVSDGDTVVMDLSDAETARVAVAAAGAVTA</sequence>
<dbReference type="GO" id="GO:0016772">
    <property type="term" value="F:transferase activity, transferring phosphorus-containing groups"/>
    <property type="evidence" value="ECO:0007669"/>
    <property type="project" value="InterPro"/>
</dbReference>
<dbReference type="EMBL" id="CP008951">
    <property type="protein sequence ID" value="AII11404.1"/>
    <property type="molecule type" value="Genomic_DNA"/>
</dbReference>
<geneLocation type="plasmid" evidence="2 3">
    <name>pPDG4</name>
</geneLocation>
<protein>
    <recommendedName>
        <fullName evidence="1">PEP-utilising enzyme mobile domain-containing protein</fullName>
    </recommendedName>
</protein>
<evidence type="ECO:0000313" key="2">
    <source>
        <dbReference type="EMBL" id="AII11404.1"/>
    </source>
</evidence>
<dbReference type="RefSeq" id="WP_128644188.1">
    <property type="nucleotide sequence ID" value="NZ_CP008951.1"/>
</dbReference>
<evidence type="ECO:0000259" key="1">
    <source>
        <dbReference type="Pfam" id="PF00391"/>
    </source>
</evidence>
<organism evidence="2 3">
    <name type="scientific">Rhodococcus opacus</name>
    <name type="common">Nocardia opaca</name>
    <dbReference type="NCBI Taxonomy" id="37919"/>
    <lineage>
        <taxon>Bacteria</taxon>
        <taxon>Bacillati</taxon>
        <taxon>Actinomycetota</taxon>
        <taxon>Actinomycetes</taxon>
        <taxon>Mycobacteriales</taxon>
        <taxon>Nocardiaceae</taxon>
        <taxon>Rhodococcus</taxon>
    </lineage>
</organism>
<accession>A0A076F6V3</accession>
<dbReference type="SUPFAM" id="SSF52009">
    <property type="entry name" value="Phosphohistidine domain"/>
    <property type="match status" value="1"/>
</dbReference>
<name>A0A076F6V3_RHOOP</name>
<dbReference type="InterPro" id="IPR036637">
    <property type="entry name" value="Phosphohistidine_dom_sf"/>
</dbReference>
<dbReference type="InterPro" id="IPR008279">
    <property type="entry name" value="PEP-util_enz_mobile_dom"/>
</dbReference>